<reference evidence="2 3" key="1">
    <citation type="submission" date="2014-04" db="EMBL/GenBank/DDBJ databases">
        <authorList>
            <consortium name="DOE Joint Genome Institute"/>
            <person name="Kuo A."/>
            <person name="Kohler A."/>
            <person name="Nagy L.G."/>
            <person name="Floudas D."/>
            <person name="Copeland A."/>
            <person name="Barry K.W."/>
            <person name="Cichocki N."/>
            <person name="Veneault-Fourrey C."/>
            <person name="LaButti K."/>
            <person name="Lindquist E.A."/>
            <person name="Lipzen A."/>
            <person name="Lundell T."/>
            <person name="Morin E."/>
            <person name="Murat C."/>
            <person name="Sun H."/>
            <person name="Tunlid A."/>
            <person name="Henrissat B."/>
            <person name="Grigoriev I.V."/>
            <person name="Hibbett D.S."/>
            <person name="Martin F."/>
            <person name="Nordberg H.P."/>
            <person name="Cantor M.N."/>
            <person name="Hua S.X."/>
        </authorList>
    </citation>
    <scope>NUCLEOTIDE SEQUENCE [LARGE SCALE GENOMIC DNA]</scope>
    <source>
        <strain evidence="2 3">LaAM-08-1</strain>
    </source>
</reference>
<proteinExistence type="predicted"/>
<sequence>MGYKNNILRNPTPSSTVSTTSSSILTLALEANSNESTLTPLSLNVPREALEPSRCIRSGTDASNKAPTLPPKKSSSSSLNSKGTLPDMLPSSGRQQPSSDFILDLPPDPAKVFTPNPAIVRMESRS</sequence>
<feature type="region of interest" description="Disordered" evidence="1">
    <location>
        <begin position="53"/>
        <end position="126"/>
    </location>
</feature>
<protein>
    <submittedName>
        <fullName evidence="2">Uncharacterized protein</fullName>
    </submittedName>
</protein>
<feature type="region of interest" description="Disordered" evidence="1">
    <location>
        <begin position="1"/>
        <end position="20"/>
    </location>
</feature>
<reference evidence="3" key="2">
    <citation type="submission" date="2015-01" db="EMBL/GenBank/DDBJ databases">
        <title>Evolutionary Origins and Diversification of the Mycorrhizal Mutualists.</title>
        <authorList>
            <consortium name="DOE Joint Genome Institute"/>
            <consortium name="Mycorrhizal Genomics Consortium"/>
            <person name="Kohler A."/>
            <person name="Kuo A."/>
            <person name="Nagy L.G."/>
            <person name="Floudas D."/>
            <person name="Copeland A."/>
            <person name="Barry K.W."/>
            <person name="Cichocki N."/>
            <person name="Veneault-Fourrey C."/>
            <person name="LaButti K."/>
            <person name="Lindquist E.A."/>
            <person name="Lipzen A."/>
            <person name="Lundell T."/>
            <person name="Morin E."/>
            <person name="Murat C."/>
            <person name="Riley R."/>
            <person name="Ohm R."/>
            <person name="Sun H."/>
            <person name="Tunlid A."/>
            <person name="Henrissat B."/>
            <person name="Grigoriev I.V."/>
            <person name="Hibbett D.S."/>
            <person name="Martin F."/>
        </authorList>
    </citation>
    <scope>NUCLEOTIDE SEQUENCE [LARGE SCALE GENOMIC DNA]</scope>
    <source>
        <strain evidence="3">LaAM-08-1</strain>
    </source>
</reference>
<evidence type="ECO:0000256" key="1">
    <source>
        <dbReference type="SAM" id="MobiDB-lite"/>
    </source>
</evidence>
<evidence type="ECO:0000313" key="3">
    <source>
        <dbReference type="Proteomes" id="UP000054477"/>
    </source>
</evidence>
<dbReference type="AlphaFoldDB" id="A0A0C9WGN3"/>
<accession>A0A0C9WGN3</accession>
<name>A0A0C9WGN3_9AGAR</name>
<feature type="compositionally biased region" description="Low complexity" evidence="1">
    <location>
        <begin position="71"/>
        <end position="86"/>
    </location>
</feature>
<gene>
    <name evidence="2" type="ORF">K443DRAFT_15822</name>
</gene>
<keyword evidence="3" id="KW-1185">Reference proteome</keyword>
<organism evidence="2 3">
    <name type="scientific">Laccaria amethystina LaAM-08-1</name>
    <dbReference type="NCBI Taxonomy" id="1095629"/>
    <lineage>
        <taxon>Eukaryota</taxon>
        <taxon>Fungi</taxon>
        <taxon>Dikarya</taxon>
        <taxon>Basidiomycota</taxon>
        <taxon>Agaricomycotina</taxon>
        <taxon>Agaricomycetes</taxon>
        <taxon>Agaricomycetidae</taxon>
        <taxon>Agaricales</taxon>
        <taxon>Agaricineae</taxon>
        <taxon>Hydnangiaceae</taxon>
        <taxon>Laccaria</taxon>
    </lineage>
</organism>
<dbReference type="HOGENOM" id="CLU_162153_0_0_1"/>
<feature type="compositionally biased region" description="Low complexity" evidence="1">
    <location>
        <begin position="11"/>
        <end position="20"/>
    </location>
</feature>
<dbReference type="Proteomes" id="UP000054477">
    <property type="component" value="Unassembled WGS sequence"/>
</dbReference>
<dbReference type="EMBL" id="KN839460">
    <property type="protein sequence ID" value="KIJ89744.1"/>
    <property type="molecule type" value="Genomic_DNA"/>
</dbReference>
<evidence type="ECO:0000313" key="2">
    <source>
        <dbReference type="EMBL" id="KIJ89744.1"/>
    </source>
</evidence>